<dbReference type="OrthoDB" id="8479507at2"/>
<dbReference type="Proteomes" id="UP000188602">
    <property type="component" value="Unassembled WGS sequence"/>
</dbReference>
<evidence type="ECO:0000313" key="4">
    <source>
        <dbReference type="EMBL" id="OOF58372.1"/>
    </source>
</evidence>
<dbReference type="EMBL" id="MLHQ01000017">
    <property type="protein sequence ID" value="OOF58372.1"/>
    <property type="molecule type" value="Genomic_DNA"/>
</dbReference>
<evidence type="ECO:0000259" key="3">
    <source>
        <dbReference type="Pfam" id="PF05707"/>
    </source>
</evidence>
<evidence type="ECO:0000256" key="2">
    <source>
        <dbReference type="SAM" id="Phobius"/>
    </source>
</evidence>
<evidence type="ECO:0000313" key="5">
    <source>
        <dbReference type="Proteomes" id="UP000188602"/>
    </source>
</evidence>
<comment type="caution">
    <text evidence="4">The sequence shown here is derived from an EMBL/GenBank/DDBJ whole genome shotgun (WGS) entry which is preliminary data.</text>
</comment>
<keyword evidence="2" id="KW-0812">Transmembrane</keyword>
<gene>
    <name evidence="4" type="ORF">BKL49_07435</name>
</gene>
<dbReference type="InterPro" id="IPR008900">
    <property type="entry name" value="Zot_N"/>
</dbReference>
<evidence type="ECO:0000256" key="1">
    <source>
        <dbReference type="SAM" id="MobiDB-lite"/>
    </source>
</evidence>
<feature type="domain" description="Zona occludens toxin N-terminal" evidence="3">
    <location>
        <begin position="6"/>
        <end position="211"/>
    </location>
</feature>
<keyword evidence="2" id="KW-1133">Transmembrane helix</keyword>
<keyword evidence="5" id="KW-1185">Reference proteome</keyword>
<dbReference type="STRING" id="1907939.BKL49_07435"/>
<dbReference type="InterPro" id="IPR027417">
    <property type="entry name" value="P-loop_NTPase"/>
</dbReference>
<proteinExistence type="predicted"/>
<organism evidence="4 5">
    <name type="scientific">Rodentibacter myodis</name>
    <dbReference type="NCBI Taxonomy" id="1907939"/>
    <lineage>
        <taxon>Bacteria</taxon>
        <taxon>Pseudomonadati</taxon>
        <taxon>Pseudomonadota</taxon>
        <taxon>Gammaproteobacteria</taxon>
        <taxon>Pasteurellales</taxon>
        <taxon>Pasteurellaceae</taxon>
        <taxon>Rodentibacter</taxon>
    </lineage>
</organism>
<dbReference type="AlphaFoldDB" id="A0A1V3JQ38"/>
<feature type="region of interest" description="Disordered" evidence="1">
    <location>
        <begin position="263"/>
        <end position="301"/>
    </location>
</feature>
<feature type="compositionally biased region" description="Basic and acidic residues" evidence="1">
    <location>
        <begin position="271"/>
        <end position="285"/>
    </location>
</feature>
<sequence length="377" mass="43412">MAINAYVGIPGSGKTYEVVHSVILPAFLAGRRIVTNIVGIDESKFLDYIDKQNEKRKEHNQIDTTRLGTIIKVEDDDVLKPHFFPYKNSSDSETIAKNGDLICIDEIWRIFDEAKKIKEEHRSFIAEHRHFVNEKGNTSDFVVINQSVSNIPRFIKDRIETTYKMTKLKSLGLDSRYRIDVYSGSKTFKTNLIHSIQSKYDPEIFTLYKSYDGDNAKEQVIDDRTNLLKNKFFITKFILSVLLMIGGGIYLYHYFNGTQIKEEETQQSLQPEEKKQSQPRNEPRSPSKTKRERHKEEKAGIENAPLSKNWRIVGQLERKGKRVVILSDGTNLRYEQPSNFIHSGNQLTGLIDGEKVTIYSGNKRKELVFGIGGKREN</sequence>
<dbReference type="RefSeq" id="WP_077424118.1">
    <property type="nucleotide sequence ID" value="NZ_MLHQ01000017.1"/>
</dbReference>
<dbReference type="Pfam" id="PF05707">
    <property type="entry name" value="Zot"/>
    <property type="match status" value="1"/>
</dbReference>
<accession>A0A1V3JQ38</accession>
<name>A0A1V3JQ38_9PAST</name>
<dbReference type="Gene3D" id="3.40.50.300">
    <property type="entry name" value="P-loop containing nucleotide triphosphate hydrolases"/>
    <property type="match status" value="1"/>
</dbReference>
<protein>
    <recommendedName>
        <fullName evidence="3">Zona occludens toxin N-terminal domain-containing protein</fullName>
    </recommendedName>
</protein>
<reference evidence="4 5" key="1">
    <citation type="submission" date="2016-10" db="EMBL/GenBank/DDBJ databases">
        <title>Rodentibacter gen. nov. and new species.</title>
        <authorList>
            <person name="Christensen H."/>
        </authorList>
    </citation>
    <scope>NUCLEOTIDE SEQUENCE [LARGE SCALE GENOMIC DNA]</scope>
    <source>
        <strain evidence="4 5">Ac151</strain>
    </source>
</reference>
<keyword evidence="2" id="KW-0472">Membrane</keyword>
<feature type="transmembrane region" description="Helical" evidence="2">
    <location>
        <begin position="233"/>
        <end position="255"/>
    </location>
</feature>